<dbReference type="InterPro" id="IPR036884">
    <property type="entry name" value="2Fe-2S-bd_dom_sf"/>
</dbReference>
<dbReference type="SUPFAM" id="SSF47741">
    <property type="entry name" value="CO dehydrogenase ISP C-domain like"/>
    <property type="match status" value="1"/>
</dbReference>
<evidence type="ECO:0000256" key="1">
    <source>
        <dbReference type="ARBA" id="ARBA00022714"/>
    </source>
</evidence>
<evidence type="ECO:0000256" key="3">
    <source>
        <dbReference type="ARBA" id="ARBA00023002"/>
    </source>
</evidence>
<evidence type="ECO:0000256" key="2">
    <source>
        <dbReference type="ARBA" id="ARBA00022723"/>
    </source>
</evidence>
<dbReference type="Pfam" id="PF01799">
    <property type="entry name" value="Fer2_2"/>
    <property type="match status" value="1"/>
</dbReference>
<keyword evidence="5" id="KW-0411">Iron-sulfur</keyword>
<dbReference type="GO" id="GO:0051537">
    <property type="term" value="F:2 iron, 2 sulfur cluster binding"/>
    <property type="evidence" value="ECO:0007669"/>
    <property type="project" value="UniProtKB-KW"/>
</dbReference>
<dbReference type="CDD" id="cd00207">
    <property type="entry name" value="fer2"/>
    <property type="match status" value="1"/>
</dbReference>
<dbReference type="AlphaFoldDB" id="A0A3B1DB60"/>
<evidence type="ECO:0000256" key="4">
    <source>
        <dbReference type="ARBA" id="ARBA00023004"/>
    </source>
</evidence>
<keyword evidence="4" id="KW-0408">Iron</keyword>
<protein>
    <submittedName>
        <fullName evidence="7">Xanthine dehydrogenase iron-sulfur subunit</fullName>
        <ecNumber evidence="7">1.17.1.4</ecNumber>
    </submittedName>
</protein>
<dbReference type="InterPro" id="IPR002888">
    <property type="entry name" value="2Fe-2S-bd"/>
</dbReference>
<keyword evidence="2" id="KW-0479">Metal-binding</keyword>
<dbReference type="PANTHER" id="PTHR44379">
    <property type="entry name" value="OXIDOREDUCTASE WITH IRON-SULFUR SUBUNIT"/>
    <property type="match status" value="1"/>
</dbReference>
<dbReference type="InterPro" id="IPR006058">
    <property type="entry name" value="2Fe2S_fd_BS"/>
</dbReference>
<dbReference type="InterPro" id="IPR036010">
    <property type="entry name" value="2Fe-2S_ferredoxin-like_sf"/>
</dbReference>
<dbReference type="GO" id="GO:0046872">
    <property type="term" value="F:metal ion binding"/>
    <property type="evidence" value="ECO:0007669"/>
    <property type="project" value="UniProtKB-KW"/>
</dbReference>
<gene>
    <name evidence="7" type="ORF">MNBD_UNCLBAC01-1072</name>
</gene>
<evidence type="ECO:0000259" key="6">
    <source>
        <dbReference type="PROSITE" id="PS51085"/>
    </source>
</evidence>
<proteinExistence type="predicted"/>
<dbReference type="InterPro" id="IPR001041">
    <property type="entry name" value="2Fe-2S_ferredoxin-type"/>
</dbReference>
<dbReference type="EC" id="1.17.1.4" evidence="7"/>
<dbReference type="PROSITE" id="PS51085">
    <property type="entry name" value="2FE2S_FER_2"/>
    <property type="match status" value="1"/>
</dbReference>
<organism evidence="7">
    <name type="scientific">hydrothermal vent metagenome</name>
    <dbReference type="NCBI Taxonomy" id="652676"/>
    <lineage>
        <taxon>unclassified sequences</taxon>
        <taxon>metagenomes</taxon>
        <taxon>ecological metagenomes</taxon>
    </lineage>
</organism>
<reference evidence="7" key="1">
    <citation type="submission" date="2018-06" db="EMBL/GenBank/DDBJ databases">
        <authorList>
            <person name="Zhirakovskaya E."/>
        </authorList>
    </citation>
    <scope>NUCLEOTIDE SEQUENCE</scope>
</reference>
<evidence type="ECO:0000256" key="5">
    <source>
        <dbReference type="ARBA" id="ARBA00023014"/>
    </source>
</evidence>
<dbReference type="Pfam" id="PF00111">
    <property type="entry name" value="Fer2"/>
    <property type="match status" value="1"/>
</dbReference>
<dbReference type="PROSITE" id="PS00197">
    <property type="entry name" value="2FE2S_FER_1"/>
    <property type="match status" value="1"/>
</dbReference>
<dbReference type="PANTHER" id="PTHR44379:SF5">
    <property type="entry name" value="OXIDOREDUCTASE WITH IRON-SULFUR SUBUNIT"/>
    <property type="match status" value="1"/>
</dbReference>
<feature type="domain" description="2Fe-2S ferredoxin-type" evidence="6">
    <location>
        <begin position="1"/>
        <end position="75"/>
    </location>
</feature>
<dbReference type="FunFam" id="1.10.150.120:FF:000003">
    <property type="entry name" value="Carbon monoxide dehydrogenase, small subunit"/>
    <property type="match status" value="1"/>
</dbReference>
<sequence length="153" mass="16506">MKFTINQKKYELDLQGNETLLEVLRDKLALTGTKTSCEEAECGACTVIIQGKAVLACTLLACDLDGEEITTIEGLASGDELHPVQQAFLDHGAVQCGFCMPGMIMSSKALLDKNAAPTQKEIEYALDGNLCRCAGYPKVFEAVKDAGARMKKQ</sequence>
<dbReference type="SUPFAM" id="SSF54292">
    <property type="entry name" value="2Fe-2S ferredoxin-like"/>
    <property type="match status" value="1"/>
</dbReference>
<dbReference type="InterPro" id="IPR012675">
    <property type="entry name" value="Beta-grasp_dom_sf"/>
</dbReference>
<dbReference type="Gene3D" id="1.10.150.120">
    <property type="entry name" value="[2Fe-2S]-binding domain"/>
    <property type="match status" value="1"/>
</dbReference>
<name>A0A3B1DB60_9ZZZZ</name>
<dbReference type="EMBL" id="UOGJ01000145">
    <property type="protein sequence ID" value="VAX37972.1"/>
    <property type="molecule type" value="Genomic_DNA"/>
</dbReference>
<dbReference type="InterPro" id="IPR051452">
    <property type="entry name" value="Diverse_Oxidoreductases"/>
</dbReference>
<keyword evidence="1" id="KW-0001">2Fe-2S</keyword>
<accession>A0A3B1DB60</accession>
<evidence type="ECO:0000313" key="7">
    <source>
        <dbReference type="EMBL" id="VAX37972.1"/>
    </source>
</evidence>
<keyword evidence="3 7" id="KW-0560">Oxidoreductase</keyword>
<dbReference type="GO" id="GO:0004854">
    <property type="term" value="F:xanthine dehydrogenase activity"/>
    <property type="evidence" value="ECO:0007669"/>
    <property type="project" value="UniProtKB-EC"/>
</dbReference>
<dbReference type="Gene3D" id="3.10.20.30">
    <property type="match status" value="1"/>
</dbReference>